<dbReference type="SUPFAM" id="SSF52490">
    <property type="entry name" value="Tubulin nucleotide-binding domain-like"/>
    <property type="match status" value="1"/>
</dbReference>
<protein>
    <submittedName>
        <fullName evidence="1">Tubulin-like protein</fullName>
    </submittedName>
</protein>
<dbReference type="EMBL" id="PVTG01000021">
    <property type="protein sequence ID" value="PRY39411.1"/>
    <property type="molecule type" value="Genomic_DNA"/>
</dbReference>
<evidence type="ECO:0000313" key="1">
    <source>
        <dbReference type="EMBL" id="PRY39411.1"/>
    </source>
</evidence>
<accession>A0A2T0T183</accession>
<dbReference type="RefSeq" id="WP_106281649.1">
    <property type="nucleotide sequence ID" value="NZ_PVTG01000021.1"/>
</dbReference>
<proteinExistence type="predicted"/>
<gene>
    <name evidence="1" type="ORF">LY71_12181</name>
</gene>
<keyword evidence="2" id="KW-1185">Reference proteome</keyword>
<reference evidence="1 2" key="1">
    <citation type="submission" date="2018-03" db="EMBL/GenBank/DDBJ databases">
        <title>Genomic Encyclopedia of Archaeal and Bacterial Type Strains, Phase II (KMG-II): from individual species to whole genera.</title>
        <authorList>
            <person name="Goeker M."/>
        </authorList>
    </citation>
    <scope>NUCLEOTIDE SEQUENCE [LARGE SCALE GENOMIC DNA]</scope>
    <source>
        <strain evidence="1 2">DSM 45416</strain>
    </source>
</reference>
<sequence length="1195" mass="129095">MYKICVVGLGGSGGKTLQFLMDQLRSGLATLGWTADHLPRCWEFVHIDVPSAPDGVGPGLPQTVPAQGGTYVPVSTPVDSYAVLDAALQSTLSHQPTGNQLRQLARWRPDPKAVTTPITAGAGQYRAVGRLLTLARAGLVYERLVPVAERLNQSAADSDLRTLAGLLDLPQGPAQDTLVFVVSSLAGGTGASMTLDVCNLLRAVAGQVPNFPAEQALAFLYTPDVFDRLQPNRRAGVNANALGTVAELMSAMAARQTRWTAEEWSVYGGVPQPVEPGRGPLLTFPVGAYNGVTGARFGDGASETIYRGFARSLASLFLSESQQTSLQAYAVGNLEAAANHLEDRTQLSLQPSAHSAQGETTEPLVFGSIGFASLGLGRDRYAEYASQRLARRGLERLLRGHWDVTVQTGQRSPQQAVTSTAAEYYPQFLQWAGLPDLRARDTSYLRHLVDDVWTAEARETLAANSTSAAVAPAMVPGYTAKGAHFAQQLAGLISSSFQRISGDADAELREAAVRWVPHVQARLETAVLRVAGERGLPVAERLLETLATDLQVAAEQLSRNSAITMHPQEIAADVTAELQTVTAAIDANHGVVGRATTRIRQHFGDLFVRKGAALAGDLLAQLGTDLLPPLRTGLQHAREELEAAERATVGQIPVSTVSTTQVQQWPVGEDVPARFATAQNEVLLEDIATYPRSYADQLVQSFNGFAPGGGAVSAERAEEHAVFEVLTWLHADVRSRLRTADRLTGIDTNGSPVRIGRVSEWWPQALATVNPSRRATYRVRLDHVALLDGARAWVTRPDEVMGGFITQGLDAYLDRPGAGVHEQEELARHFVDRFEAALQLAAPLVAVDAAMVQAVHNEQVRVTYQFNELPLARSPHVVDRMADALQDGRRPIDGDAVTRLRAAVTDVSRSRIDILGNYAGLYNPVAFSSLQRPVRKQWNESASPQLRGSFWRWRRGRSLTDFVPVSRSWLQSLVTGWVVGRLTGEVLRPGEGPILDGGVAVWSEELRTFTRLPHPLLGAEDPARDAPGWGLLAAAVESLPLALALCDSDTQLPALRPYQALFHLGRYLQSADERQPNEALLTWIRDGRTRSGALPWGEPAAASTAEQRLAEARDWCASLRDDATSLLPPDPAVPGARGDFSSVTAHNFWQVPRDWEIAAQLVTASTQVLTNLELPDHVGASFVPTATRGITGTRA</sequence>
<dbReference type="Proteomes" id="UP000239210">
    <property type="component" value="Unassembled WGS sequence"/>
</dbReference>
<dbReference type="InterPro" id="IPR036525">
    <property type="entry name" value="Tubulin/FtsZ_GTPase_sf"/>
</dbReference>
<dbReference type="AlphaFoldDB" id="A0A2T0T183"/>
<dbReference type="Pfam" id="PF13809">
    <property type="entry name" value="Tubulin_2"/>
    <property type="match status" value="1"/>
</dbReference>
<comment type="caution">
    <text evidence="1">The sequence shown here is derived from an EMBL/GenBank/DDBJ whole genome shotgun (WGS) entry which is preliminary data.</text>
</comment>
<organism evidence="1 2">
    <name type="scientific">Geodermatophilus tzadiensis</name>
    <dbReference type="NCBI Taxonomy" id="1137988"/>
    <lineage>
        <taxon>Bacteria</taxon>
        <taxon>Bacillati</taxon>
        <taxon>Actinomycetota</taxon>
        <taxon>Actinomycetes</taxon>
        <taxon>Geodermatophilales</taxon>
        <taxon>Geodermatophilaceae</taxon>
        <taxon>Geodermatophilus</taxon>
    </lineage>
</organism>
<name>A0A2T0T183_9ACTN</name>
<evidence type="ECO:0000313" key="2">
    <source>
        <dbReference type="Proteomes" id="UP000239210"/>
    </source>
</evidence>
<dbReference type="InterPro" id="IPR025904">
    <property type="entry name" value="Tubulin-like"/>
</dbReference>
<dbReference type="OrthoDB" id="3644648at2"/>